<dbReference type="InterPro" id="IPR027417">
    <property type="entry name" value="P-loop_NTPase"/>
</dbReference>
<dbReference type="OrthoDB" id="3266715at2"/>
<evidence type="ECO:0000259" key="4">
    <source>
        <dbReference type="PROSITE" id="PS50893"/>
    </source>
</evidence>
<comment type="caution">
    <text evidence="5">The sequence shown here is derived from an EMBL/GenBank/DDBJ whole genome shotgun (WGS) entry which is preliminary data.</text>
</comment>
<dbReference type="InterPro" id="IPR003439">
    <property type="entry name" value="ABC_transporter-like_ATP-bd"/>
</dbReference>
<dbReference type="GO" id="GO:0005524">
    <property type="term" value="F:ATP binding"/>
    <property type="evidence" value="ECO:0007669"/>
    <property type="project" value="UniProtKB-KW"/>
</dbReference>
<organism evidence="5 6">
    <name type="scientific">Stackebrandtia albiflava</name>
    <dbReference type="NCBI Taxonomy" id="406432"/>
    <lineage>
        <taxon>Bacteria</taxon>
        <taxon>Bacillati</taxon>
        <taxon>Actinomycetota</taxon>
        <taxon>Actinomycetes</taxon>
        <taxon>Glycomycetales</taxon>
        <taxon>Glycomycetaceae</taxon>
        <taxon>Stackebrandtia</taxon>
    </lineage>
</organism>
<dbReference type="AlphaFoldDB" id="A0A562VEN7"/>
<dbReference type="PROSITE" id="PS00211">
    <property type="entry name" value="ABC_TRANSPORTER_1"/>
    <property type="match status" value="1"/>
</dbReference>
<dbReference type="SMART" id="SM00382">
    <property type="entry name" value="AAA"/>
    <property type="match status" value="1"/>
</dbReference>
<keyword evidence="2" id="KW-0547">Nucleotide-binding</keyword>
<dbReference type="Pfam" id="PF00005">
    <property type="entry name" value="ABC_tran"/>
    <property type="match status" value="1"/>
</dbReference>
<dbReference type="InterPro" id="IPR015854">
    <property type="entry name" value="ABC_transpr_LolD-like"/>
</dbReference>
<accession>A0A562VEN7</accession>
<dbReference type="PANTHER" id="PTHR24220">
    <property type="entry name" value="IMPORT ATP-BINDING PROTEIN"/>
    <property type="match status" value="1"/>
</dbReference>
<name>A0A562VEN7_9ACTN</name>
<dbReference type="GO" id="GO:0016887">
    <property type="term" value="F:ATP hydrolysis activity"/>
    <property type="evidence" value="ECO:0007669"/>
    <property type="project" value="InterPro"/>
</dbReference>
<sequence length="256" mass="27493">MTVSGTTEAPAGTATAIRLDGVCRRYRDGDRTVTALDAVDLRIPVGRFTAVMGPSGSGKSTLLHCASGLDTPTSGTIRIGDTEITGMRETARTRLRRERVGFVFQSYNLMPSLTIGDNITLPLRLADRRPDHAWLHDLIGHVGLRGLLNRRPSELSGGQQQRAALARALVARPDVVFADEPTGALDLRTAAEVLDLFGRMVSELGQTIVMVTHDPVAAARADVTVVMSDGRIADTLARPSAERLAHRLARLERGAA</sequence>
<dbReference type="RefSeq" id="WP_147136466.1">
    <property type="nucleotide sequence ID" value="NZ_BAABIJ010000001.1"/>
</dbReference>
<dbReference type="GO" id="GO:0098796">
    <property type="term" value="C:membrane protein complex"/>
    <property type="evidence" value="ECO:0007669"/>
    <property type="project" value="UniProtKB-ARBA"/>
</dbReference>
<proteinExistence type="predicted"/>
<dbReference type="PROSITE" id="PS50893">
    <property type="entry name" value="ABC_TRANSPORTER_2"/>
    <property type="match status" value="1"/>
</dbReference>
<dbReference type="InterPro" id="IPR017911">
    <property type="entry name" value="MacB-like_ATP-bd"/>
</dbReference>
<dbReference type="FunFam" id="3.40.50.300:FF:000032">
    <property type="entry name" value="Export ABC transporter ATP-binding protein"/>
    <property type="match status" value="1"/>
</dbReference>
<evidence type="ECO:0000256" key="3">
    <source>
        <dbReference type="ARBA" id="ARBA00022840"/>
    </source>
</evidence>
<dbReference type="GO" id="GO:0005886">
    <property type="term" value="C:plasma membrane"/>
    <property type="evidence" value="ECO:0007669"/>
    <property type="project" value="TreeGrafter"/>
</dbReference>
<dbReference type="SUPFAM" id="SSF52540">
    <property type="entry name" value="P-loop containing nucleoside triphosphate hydrolases"/>
    <property type="match status" value="1"/>
</dbReference>
<evidence type="ECO:0000313" key="6">
    <source>
        <dbReference type="Proteomes" id="UP000321617"/>
    </source>
</evidence>
<dbReference type="PANTHER" id="PTHR24220:SF685">
    <property type="entry name" value="ABC TRANSPORTER RELATED"/>
    <property type="match status" value="1"/>
</dbReference>
<reference evidence="5 6" key="1">
    <citation type="journal article" date="2013" name="Stand. Genomic Sci.">
        <title>Genomic Encyclopedia of Type Strains, Phase I: The one thousand microbial genomes (KMG-I) project.</title>
        <authorList>
            <person name="Kyrpides N.C."/>
            <person name="Woyke T."/>
            <person name="Eisen J.A."/>
            <person name="Garrity G."/>
            <person name="Lilburn T.G."/>
            <person name="Beck B.J."/>
            <person name="Whitman W.B."/>
            <person name="Hugenholtz P."/>
            <person name="Klenk H.P."/>
        </authorList>
    </citation>
    <scope>NUCLEOTIDE SEQUENCE [LARGE SCALE GENOMIC DNA]</scope>
    <source>
        <strain evidence="5 6">DSM 45044</strain>
    </source>
</reference>
<dbReference type="Proteomes" id="UP000321617">
    <property type="component" value="Unassembled WGS sequence"/>
</dbReference>
<dbReference type="Gene3D" id="3.40.50.300">
    <property type="entry name" value="P-loop containing nucleotide triphosphate hydrolases"/>
    <property type="match status" value="1"/>
</dbReference>
<keyword evidence="3 5" id="KW-0067">ATP-binding</keyword>
<keyword evidence="6" id="KW-1185">Reference proteome</keyword>
<protein>
    <submittedName>
        <fullName evidence="5">Putative ABC transport system ATP-binding protein</fullName>
    </submittedName>
</protein>
<dbReference type="CDD" id="cd03255">
    <property type="entry name" value="ABC_MJ0796_LolCDE_FtsE"/>
    <property type="match status" value="1"/>
</dbReference>
<evidence type="ECO:0000256" key="1">
    <source>
        <dbReference type="ARBA" id="ARBA00022448"/>
    </source>
</evidence>
<evidence type="ECO:0000313" key="5">
    <source>
        <dbReference type="EMBL" id="TWJ16291.1"/>
    </source>
</evidence>
<dbReference type="EMBL" id="VLLL01000005">
    <property type="protein sequence ID" value="TWJ16291.1"/>
    <property type="molecule type" value="Genomic_DNA"/>
</dbReference>
<keyword evidence="1" id="KW-0813">Transport</keyword>
<dbReference type="GO" id="GO:0022857">
    <property type="term" value="F:transmembrane transporter activity"/>
    <property type="evidence" value="ECO:0007669"/>
    <property type="project" value="TreeGrafter"/>
</dbReference>
<dbReference type="InterPro" id="IPR003593">
    <property type="entry name" value="AAA+_ATPase"/>
</dbReference>
<feature type="domain" description="ABC transporter" evidence="4">
    <location>
        <begin position="17"/>
        <end position="254"/>
    </location>
</feature>
<dbReference type="InterPro" id="IPR017871">
    <property type="entry name" value="ABC_transporter-like_CS"/>
</dbReference>
<gene>
    <name evidence="5" type="ORF">LX16_2019</name>
</gene>
<evidence type="ECO:0000256" key="2">
    <source>
        <dbReference type="ARBA" id="ARBA00022741"/>
    </source>
</evidence>